<evidence type="ECO:0000256" key="1">
    <source>
        <dbReference type="SAM" id="SignalP"/>
    </source>
</evidence>
<organism evidence="2 3">
    <name type="scientific">Caenorhabditis angaria</name>
    <dbReference type="NCBI Taxonomy" id="860376"/>
    <lineage>
        <taxon>Eukaryota</taxon>
        <taxon>Metazoa</taxon>
        <taxon>Ecdysozoa</taxon>
        <taxon>Nematoda</taxon>
        <taxon>Chromadorea</taxon>
        <taxon>Rhabditida</taxon>
        <taxon>Rhabditina</taxon>
        <taxon>Rhabditomorpha</taxon>
        <taxon>Rhabditoidea</taxon>
        <taxon>Rhabditidae</taxon>
        <taxon>Peloderinae</taxon>
        <taxon>Caenorhabditis</taxon>
    </lineage>
</organism>
<proteinExistence type="predicted"/>
<protein>
    <recommendedName>
        <fullName evidence="4">Galectin</fullName>
    </recommendedName>
</protein>
<keyword evidence="3" id="KW-1185">Reference proteome</keyword>
<dbReference type="AlphaFoldDB" id="A0A9P1IGZ2"/>
<accession>A0A9P1IGZ2</accession>
<feature type="signal peptide" evidence="1">
    <location>
        <begin position="1"/>
        <end position="19"/>
    </location>
</feature>
<evidence type="ECO:0000313" key="2">
    <source>
        <dbReference type="EMBL" id="CAI5443037.1"/>
    </source>
</evidence>
<evidence type="ECO:0008006" key="4">
    <source>
        <dbReference type="Google" id="ProtNLM"/>
    </source>
</evidence>
<dbReference type="Proteomes" id="UP001152747">
    <property type="component" value="Unassembled WGS sequence"/>
</dbReference>
<keyword evidence="1" id="KW-0732">Signal</keyword>
<sequence>MKFILFLIVISIFFFQTQSKFTKVFAISCNLRQNWKVELFFAKNGELLFRFEKHLITNRNDYLAIHSFGANEVPTDVVYQHNCNDDSKEWKQFEESIDHPVLLDNRGKYYKHFNDRY</sequence>
<reference evidence="2" key="1">
    <citation type="submission" date="2022-11" db="EMBL/GenBank/DDBJ databases">
        <authorList>
            <person name="Kikuchi T."/>
        </authorList>
    </citation>
    <scope>NUCLEOTIDE SEQUENCE</scope>
    <source>
        <strain evidence="2">PS1010</strain>
    </source>
</reference>
<evidence type="ECO:0000313" key="3">
    <source>
        <dbReference type="Proteomes" id="UP001152747"/>
    </source>
</evidence>
<gene>
    <name evidence="2" type="ORF">CAMP_LOCUS5674</name>
</gene>
<comment type="caution">
    <text evidence="2">The sequence shown here is derived from an EMBL/GenBank/DDBJ whole genome shotgun (WGS) entry which is preliminary data.</text>
</comment>
<name>A0A9P1IGZ2_9PELO</name>
<feature type="chain" id="PRO_5040408885" description="Galectin" evidence="1">
    <location>
        <begin position="20"/>
        <end position="117"/>
    </location>
</feature>
<dbReference type="EMBL" id="CANHGI010000002">
    <property type="protein sequence ID" value="CAI5443037.1"/>
    <property type="molecule type" value="Genomic_DNA"/>
</dbReference>